<dbReference type="Proteomes" id="UP000019487">
    <property type="component" value="Unassembled WGS sequence"/>
</dbReference>
<name>W9CF42_SCLBF</name>
<gene>
    <name evidence="10" type="ORF">SBOR_6231</name>
</gene>
<feature type="transmembrane region" description="Helical" evidence="8">
    <location>
        <begin position="248"/>
        <end position="270"/>
    </location>
</feature>
<keyword evidence="7 8" id="KW-0472">Membrane</keyword>
<dbReference type="OrthoDB" id="1699231at2759"/>
<feature type="transmembrane region" description="Helical" evidence="8">
    <location>
        <begin position="402"/>
        <end position="426"/>
    </location>
</feature>
<dbReference type="EMBL" id="AYSA01000323">
    <property type="protein sequence ID" value="ESZ93384.1"/>
    <property type="molecule type" value="Genomic_DNA"/>
</dbReference>
<feature type="transmembrane region" description="Helical" evidence="8">
    <location>
        <begin position="476"/>
        <end position="495"/>
    </location>
</feature>
<evidence type="ECO:0000256" key="5">
    <source>
        <dbReference type="ARBA" id="ARBA00022989"/>
    </source>
</evidence>
<evidence type="ECO:0000256" key="1">
    <source>
        <dbReference type="ARBA" id="ARBA00004127"/>
    </source>
</evidence>
<comment type="similarity">
    <text evidence="2">Belongs to the Ca(2+):cation antiporter (CaCA) (TC 2.A.19) family.</text>
</comment>
<feature type="transmembrane region" description="Helical" evidence="8">
    <location>
        <begin position="186"/>
        <end position="205"/>
    </location>
</feature>
<dbReference type="HOGENOM" id="CLU_008721_4_0_1"/>
<protein>
    <recommendedName>
        <fullName evidence="9">Sodium/calcium exchanger membrane region domain-containing protein</fullName>
    </recommendedName>
</protein>
<dbReference type="GO" id="GO:0012505">
    <property type="term" value="C:endomembrane system"/>
    <property type="evidence" value="ECO:0007669"/>
    <property type="project" value="UniProtKB-SubCell"/>
</dbReference>
<evidence type="ECO:0000256" key="6">
    <source>
        <dbReference type="ARBA" id="ARBA00023065"/>
    </source>
</evidence>
<keyword evidence="5 8" id="KW-1133">Transmembrane helix</keyword>
<evidence type="ECO:0000313" key="11">
    <source>
        <dbReference type="Proteomes" id="UP000019487"/>
    </source>
</evidence>
<feature type="transmembrane region" description="Helical" evidence="8">
    <location>
        <begin position="153"/>
        <end position="174"/>
    </location>
</feature>
<comment type="caution">
    <text evidence="10">The sequence shown here is derived from an EMBL/GenBank/DDBJ whole genome shotgun (WGS) entry which is preliminary data.</text>
</comment>
<evidence type="ECO:0000256" key="3">
    <source>
        <dbReference type="ARBA" id="ARBA00022448"/>
    </source>
</evidence>
<accession>W9CF42</accession>
<evidence type="ECO:0000256" key="8">
    <source>
        <dbReference type="SAM" id="Phobius"/>
    </source>
</evidence>
<feature type="transmembrane region" description="Helical" evidence="8">
    <location>
        <begin position="312"/>
        <end position="333"/>
    </location>
</feature>
<comment type="subcellular location">
    <subcellularLocation>
        <location evidence="1">Endomembrane system</location>
        <topology evidence="1">Multi-pass membrane protein</topology>
    </subcellularLocation>
</comment>
<dbReference type="GO" id="GO:0015369">
    <property type="term" value="F:calcium:proton antiporter activity"/>
    <property type="evidence" value="ECO:0007669"/>
    <property type="project" value="TreeGrafter"/>
</dbReference>
<feature type="transmembrane region" description="Helical" evidence="8">
    <location>
        <begin position="217"/>
        <end position="236"/>
    </location>
</feature>
<dbReference type="GO" id="GO:0006874">
    <property type="term" value="P:intracellular calcium ion homeostasis"/>
    <property type="evidence" value="ECO:0007669"/>
    <property type="project" value="TreeGrafter"/>
</dbReference>
<dbReference type="InterPro" id="IPR004837">
    <property type="entry name" value="NaCa_Exmemb"/>
</dbReference>
<sequence length="549" mass="59626">MNNVRLRARSARISAERDDEIPGWNPFLRGRRWADTGSNIYDRGGRDVESGRVESDARIEAVHTHSDTEIVKISPDAESLFPIPTKGENVARPQSAGALDTEKITSSIVGEQHTRYRFPHSIPAANPRISEIDTGSEHARIRTSLSVQLVKQIVAIFCSSWLSLLLPFVLAGFASNYTNLPLVVNFILNFLAIFPSASIVGMAMDEVMLRVGNTVDVLIYMTFGNIVQLGTSILLLKTHQVEILKTSLVGGILGGVLLIMGASCFAGGIYRLEQFFNVNSASYVANFLTLSVASLIIPTASHVFANSDTEKIAAQSRGTSIVLLFVYGIYLFFQLKTHAHVFNLEVNMVISELSTGLISADLIKSTNNVPKTSVAGEGVVTQIRTSPPSIVSSIDEKEDPHLSLPIGLITLIIGTIVLAFNTTFAIDSIDGLTAHHASPSFVGLILLPLLNNDLMPITCARMDKLDLSIMASAGKSLQTSLLITPLIVIIAWIWGIDDMGLLFDGFQVASSFMAVLLFNFLIAEGKSNYLQGVLLLSIYVMIAIAAWYN</sequence>
<dbReference type="InterPro" id="IPR004713">
    <property type="entry name" value="CaH_exchang"/>
</dbReference>
<dbReference type="PANTHER" id="PTHR31503:SF20">
    <property type="entry name" value="CA(2+)_H(+) EXCHANGER, PUTATIVE (EUROFUNG)-RELATED"/>
    <property type="match status" value="1"/>
</dbReference>
<keyword evidence="11" id="KW-1185">Reference proteome</keyword>
<feature type="transmembrane region" description="Helical" evidence="8">
    <location>
        <begin position="282"/>
        <end position="300"/>
    </location>
</feature>
<dbReference type="Gene3D" id="1.20.1420.30">
    <property type="entry name" value="NCX, central ion-binding region"/>
    <property type="match status" value="1"/>
</dbReference>
<organism evidence="10 11">
    <name type="scientific">Sclerotinia borealis (strain F-4128)</name>
    <dbReference type="NCBI Taxonomy" id="1432307"/>
    <lineage>
        <taxon>Eukaryota</taxon>
        <taxon>Fungi</taxon>
        <taxon>Dikarya</taxon>
        <taxon>Ascomycota</taxon>
        <taxon>Pezizomycotina</taxon>
        <taxon>Leotiomycetes</taxon>
        <taxon>Helotiales</taxon>
        <taxon>Sclerotiniaceae</taxon>
        <taxon>Sclerotinia</taxon>
    </lineage>
</organism>
<dbReference type="Pfam" id="PF01699">
    <property type="entry name" value="Na_Ca_ex"/>
    <property type="match status" value="2"/>
</dbReference>
<dbReference type="PANTHER" id="PTHR31503">
    <property type="entry name" value="VACUOLAR CALCIUM ION TRANSPORTER"/>
    <property type="match status" value="1"/>
</dbReference>
<dbReference type="STRING" id="1432307.W9CF42"/>
<dbReference type="InterPro" id="IPR044880">
    <property type="entry name" value="NCX_ion-bd_dom_sf"/>
</dbReference>
<evidence type="ECO:0000256" key="2">
    <source>
        <dbReference type="ARBA" id="ARBA00008170"/>
    </source>
</evidence>
<feature type="transmembrane region" description="Helical" evidence="8">
    <location>
        <begin position="529"/>
        <end position="548"/>
    </location>
</feature>
<dbReference type="GO" id="GO:0000329">
    <property type="term" value="C:fungal-type vacuole membrane"/>
    <property type="evidence" value="ECO:0007669"/>
    <property type="project" value="TreeGrafter"/>
</dbReference>
<evidence type="ECO:0000256" key="7">
    <source>
        <dbReference type="ARBA" id="ARBA00023136"/>
    </source>
</evidence>
<feature type="domain" description="Sodium/calcium exchanger membrane region" evidence="9">
    <location>
        <begin position="183"/>
        <end position="335"/>
    </location>
</feature>
<keyword evidence="4 8" id="KW-0812">Transmembrane</keyword>
<evidence type="ECO:0000256" key="4">
    <source>
        <dbReference type="ARBA" id="ARBA00022692"/>
    </source>
</evidence>
<feature type="domain" description="Sodium/calcium exchanger membrane region" evidence="9">
    <location>
        <begin position="407"/>
        <end position="547"/>
    </location>
</feature>
<keyword evidence="6" id="KW-0406">Ion transport</keyword>
<keyword evidence="3" id="KW-0813">Transport</keyword>
<feature type="transmembrane region" description="Helical" evidence="8">
    <location>
        <begin position="501"/>
        <end position="522"/>
    </location>
</feature>
<evidence type="ECO:0000313" key="10">
    <source>
        <dbReference type="EMBL" id="ESZ93384.1"/>
    </source>
</evidence>
<evidence type="ECO:0000259" key="9">
    <source>
        <dbReference type="Pfam" id="PF01699"/>
    </source>
</evidence>
<proteinExistence type="inferred from homology"/>
<reference evidence="10 11" key="1">
    <citation type="journal article" date="2014" name="Genome Announc.">
        <title>Draft genome sequence of Sclerotinia borealis, a psychrophilic plant pathogenic fungus.</title>
        <authorList>
            <person name="Mardanov A.V."/>
            <person name="Beletsky A.V."/>
            <person name="Kadnikov V.V."/>
            <person name="Ignatov A.N."/>
            <person name="Ravin N.V."/>
        </authorList>
    </citation>
    <scope>NUCLEOTIDE SEQUENCE [LARGE SCALE GENOMIC DNA]</scope>
    <source>
        <strain evidence="11">F-4157</strain>
    </source>
</reference>
<dbReference type="AlphaFoldDB" id="W9CF42"/>